<keyword evidence="4" id="KW-1185">Reference proteome</keyword>
<evidence type="ECO:0000313" key="2">
    <source>
        <dbReference type="EMBL" id="KLU91839.1"/>
    </source>
</evidence>
<dbReference type="EnsemblFungi" id="MAPG_10788T0">
    <property type="protein sequence ID" value="MAPG_10788T0"/>
    <property type="gene ID" value="MAPG_10788"/>
</dbReference>
<keyword evidence="1" id="KW-0732">Signal</keyword>
<evidence type="ECO:0008006" key="5">
    <source>
        <dbReference type="Google" id="ProtNLM"/>
    </source>
</evidence>
<evidence type="ECO:0000256" key="1">
    <source>
        <dbReference type="SAM" id="SignalP"/>
    </source>
</evidence>
<feature type="signal peptide" evidence="1">
    <location>
        <begin position="1"/>
        <end position="19"/>
    </location>
</feature>
<dbReference type="EMBL" id="ADBL01002664">
    <property type="status" value="NOT_ANNOTATED_CDS"/>
    <property type="molecule type" value="Genomic_DNA"/>
</dbReference>
<gene>
    <name evidence="2" type="ORF">MAPG_10788</name>
</gene>
<dbReference type="Proteomes" id="UP000011715">
    <property type="component" value="Unassembled WGS sequence"/>
</dbReference>
<dbReference type="VEuPathDB" id="FungiDB:MAPG_10788"/>
<dbReference type="AlphaFoldDB" id="A0A0C4EDI8"/>
<dbReference type="EMBL" id="ADBL01002665">
    <property type="status" value="NOT_ANNOTATED_CDS"/>
    <property type="molecule type" value="Genomic_DNA"/>
</dbReference>
<reference evidence="2" key="2">
    <citation type="submission" date="2010-05" db="EMBL/GenBank/DDBJ databases">
        <title>The Genome Sequence of Magnaporthe poae strain ATCC 64411.</title>
        <authorList>
            <consortium name="The Broad Institute Genome Sequencing Platform"/>
            <consortium name="Broad Institute Genome Sequencing Center for Infectious Disease"/>
            <person name="Ma L.-J."/>
            <person name="Dead R."/>
            <person name="Young S."/>
            <person name="Zeng Q."/>
            <person name="Koehrsen M."/>
            <person name="Alvarado L."/>
            <person name="Berlin A."/>
            <person name="Chapman S.B."/>
            <person name="Chen Z."/>
            <person name="Freedman E."/>
            <person name="Gellesch M."/>
            <person name="Goldberg J."/>
            <person name="Griggs A."/>
            <person name="Gujja S."/>
            <person name="Heilman E.R."/>
            <person name="Heiman D."/>
            <person name="Hepburn T."/>
            <person name="Howarth C."/>
            <person name="Jen D."/>
            <person name="Larson L."/>
            <person name="Mehta T."/>
            <person name="Neiman D."/>
            <person name="Pearson M."/>
            <person name="Roberts A."/>
            <person name="Saif S."/>
            <person name="Shea T."/>
            <person name="Shenoy N."/>
            <person name="Sisk P."/>
            <person name="Stolte C."/>
            <person name="Sykes S."/>
            <person name="Walk T."/>
            <person name="White J."/>
            <person name="Yandava C."/>
            <person name="Haas B."/>
            <person name="Nusbaum C."/>
            <person name="Birren B."/>
        </authorList>
    </citation>
    <scope>NUCLEOTIDE SEQUENCE</scope>
    <source>
        <strain evidence="2">ATCC 64411</strain>
    </source>
</reference>
<reference evidence="2" key="3">
    <citation type="submission" date="2011-03" db="EMBL/GenBank/DDBJ databases">
        <title>Annotation of Magnaporthe poae ATCC 64411.</title>
        <authorList>
            <person name="Ma L.-J."/>
            <person name="Dead R."/>
            <person name="Young S.K."/>
            <person name="Zeng Q."/>
            <person name="Gargeya S."/>
            <person name="Fitzgerald M."/>
            <person name="Haas B."/>
            <person name="Abouelleil A."/>
            <person name="Alvarado L."/>
            <person name="Arachchi H.M."/>
            <person name="Berlin A."/>
            <person name="Brown A."/>
            <person name="Chapman S.B."/>
            <person name="Chen Z."/>
            <person name="Dunbar C."/>
            <person name="Freedman E."/>
            <person name="Gearin G."/>
            <person name="Gellesch M."/>
            <person name="Goldberg J."/>
            <person name="Griggs A."/>
            <person name="Gujja S."/>
            <person name="Heiman D."/>
            <person name="Howarth C."/>
            <person name="Larson L."/>
            <person name="Lui A."/>
            <person name="MacDonald P.J.P."/>
            <person name="Mehta T."/>
            <person name="Montmayeur A."/>
            <person name="Murphy C."/>
            <person name="Neiman D."/>
            <person name="Pearson M."/>
            <person name="Priest M."/>
            <person name="Roberts A."/>
            <person name="Saif S."/>
            <person name="Shea T."/>
            <person name="Shenoy N."/>
            <person name="Sisk P."/>
            <person name="Stolte C."/>
            <person name="Sykes S."/>
            <person name="Yandava C."/>
            <person name="Wortman J."/>
            <person name="Nusbaum C."/>
            <person name="Birren B."/>
        </authorList>
    </citation>
    <scope>NUCLEOTIDE SEQUENCE</scope>
    <source>
        <strain evidence="2">ATCC 64411</strain>
    </source>
</reference>
<feature type="chain" id="PRO_5009385978" description="Cell wall protein" evidence="1">
    <location>
        <begin position="20"/>
        <end position="101"/>
    </location>
</feature>
<reference evidence="3" key="5">
    <citation type="submission" date="2015-06" db="UniProtKB">
        <authorList>
            <consortium name="EnsemblFungi"/>
        </authorList>
    </citation>
    <scope>IDENTIFICATION</scope>
    <source>
        <strain evidence="3">ATCC 64411</strain>
    </source>
</reference>
<sequence>MQILRAIPVALLWLQAASAAPAAVERRQADVLKGSLNKVVGSLKSLDTAIMGVGPDVNSVTPLLDSVQSAQKTLAEASTEIKGAKSVGLFQAVDEGLKMGR</sequence>
<protein>
    <recommendedName>
        <fullName evidence="5">Cell wall protein</fullName>
    </recommendedName>
</protein>
<dbReference type="EMBL" id="GL876978">
    <property type="protein sequence ID" value="KLU91839.1"/>
    <property type="molecule type" value="Genomic_DNA"/>
</dbReference>
<reference evidence="4" key="1">
    <citation type="submission" date="2010-05" db="EMBL/GenBank/DDBJ databases">
        <title>The genome sequence of Magnaporthe poae strain ATCC 64411.</title>
        <authorList>
            <person name="Ma L.-J."/>
            <person name="Dead R."/>
            <person name="Young S."/>
            <person name="Zeng Q."/>
            <person name="Koehrsen M."/>
            <person name="Alvarado L."/>
            <person name="Berlin A."/>
            <person name="Chapman S.B."/>
            <person name="Chen Z."/>
            <person name="Freedman E."/>
            <person name="Gellesch M."/>
            <person name="Goldberg J."/>
            <person name="Griggs A."/>
            <person name="Gujja S."/>
            <person name="Heilman E.R."/>
            <person name="Heiman D."/>
            <person name="Hepburn T."/>
            <person name="Howarth C."/>
            <person name="Jen D."/>
            <person name="Larson L."/>
            <person name="Mehta T."/>
            <person name="Neiman D."/>
            <person name="Pearson M."/>
            <person name="Roberts A."/>
            <person name="Saif S."/>
            <person name="Shea T."/>
            <person name="Shenoy N."/>
            <person name="Sisk P."/>
            <person name="Stolte C."/>
            <person name="Sykes S."/>
            <person name="Walk T."/>
            <person name="White J."/>
            <person name="Yandava C."/>
            <person name="Haas B."/>
            <person name="Nusbaum C."/>
            <person name="Birren B."/>
        </authorList>
    </citation>
    <scope>NUCLEOTIDE SEQUENCE [LARGE SCALE GENOMIC DNA]</scope>
    <source>
        <strain evidence="4">ATCC 64411 / 73-15</strain>
    </source>
</reference>
<reference evidence="3" key="4">
    <citation type="journal article" date="2015" name="G3 (Bethesda)">
        <title>Genome sequences of three phytopathogenic species of the Magnaporthaceae family of fungi.</title>
        <authorList>
            <person name="Okagaki L.H."/>
            <person name="Nunes C.C."/>
            <person name="Sailsbery J."/>
            <person name="Clay B."/>
            <person name="Brown D."/>
            <person name="John T."/>
            <person name="Oh Y."/>
            <person name="Young N."/>
            <person name="Fitzgerald M."/>
            <person name="Haas B.J."/>
            <person name="Zeng Q."/>
            <person name="Young S."/>
            <person name="Adiconis X."/>
            <person name="Fan L."/>
            <person name="Levin J.Z."/>
            <person name="Mitchell T.K."/>
            <person name="Okubara P.A."/>
            <person name="Farman M.L."/>
            <person name="Kohn L.M."/>
            <person name="Birren B."/>
            <person name="Ma L.-J."/>
            <person name="Dean R.A."/>
        </authorList>
    </citation>
    <scope>NUCLEOTIDE SEQUENCE</scope>
    <source>
        <strain evidence="3">ATCC 64411 / 73-15</strain>
    </source>
</reference>
<proteinExistence type="predicted"/>
<evidence type="ECO:0000313" key="4">
    <source>
        <dbReference type="Proteomes" id="UP000011715"/>
    </source>
</evidence>
<name>A0A0C4EDI8_MAGP6</name>
<accession>A0A0C4EDI8</accession>
<evidence type="ECO:0000313" key="3">
    <source>
        <dbReference type="EnsemblFungi" id="MAPG_10788T0"/>
    </source>
</evidence>
<organism evidence="3 4">
    <name type="scientific">Magnaporthiopsis poae (strain ATCC 64411 / 73-15)</name>
    <name type="common">Kentucky bluegrass fungus</name>
    <name type="synonym">Magnaporthe poae</name>
    <dbReference type="NCBI Taxonomy" id="644358"/>
    <lineage>
        <taxon>Eukaryota</taxon>
        <taxon>Fungi</taxon>
        <taxon>Dikarya</taxon>
        <taxon>Ascomycota</taxon>
        <taxon>Pezizomycotina</taxon>
        <taxon>Sordariomycetes</taxon>
        <taxon>Sordariomycetidae</taxon>
        <taxon>Magnaporthales</taxon>
        <taxon>Magnaporthaceae</taxon>
        <taxon>Magnaporthiopsis</taxon>
    </lineage>
</organism>